<evidence type="ECO:0000256" key="1">
    <source>
        <dbReference type="ARBA" id="ARBA00022723"/>
    </source>
</evidence>
<dbReference type="SUPFAM" id="SSF109604">
    <property type="entry name" value="HD-domain/PDEase-like"/>
    <property type="match status" value="1"/>
</dbReference>
<feature type="domain" description="PDEase" evidence="3">
    <location>
        <begin position="1"/>
        <end position="169"/>
    </location>
</feature>
<sequence>MLGREVKAEIEEYVRTIASLYRDSNPFHNFSHASHVVQSTVKLLSRIVVGEDAINYRNMTYKKANGDTLHKTTYGIASDPLTQFSCILAALIHDVDHSGVPNAQLIKEQTAIASLYKNQSVAEQNSIDLSWDLMMGPQFEKFRSCIYKTREELDRFRQLLINAVLATDIVDKELGAFRKNRWNKAFSEKEQRRRRRAIGPMISSNSFSSIMSLDDLTMTDQQIEQVKQEKRMEEKNRMATIVIEHLIQASDVCHTMQHWNIYVKWNERLFDELYGAFLNGRAENDPSTRWYEGEIGFFDHYIIPLAHKLKECGVFGVSSDEYLKYAQANRKEWTIRGREAVARYMSKYNAKNSSMAKRLPASLISLDEKKEDMQSLSPKIPVRMLSKRVVQDDFDDMMSDTEAEHADDLLDGHGKAHDGDYDYDYDHDHNGDRIDLRRRGIPMEISASGDRSYDELVRLNDVDSECADFIVKHITIGGSTEFDDDDSVGTIDA</sequence>
<proteinExistence type="predicted"/>
<dbReference type="Gene3D" id="1.10.1300.10">
    <property type="entry name" value="3'5'-cyclic nucleotide phosphodiesterase, catalytic domain"/>
    <property type="match status" value="1"/>
</dbReference>
<dbReference type="InterPro" id="IPR003607">
    <property type="entry name" value="HD/PDEase_dom"/>
</dbReference>
<dbReference type="GO" id="GO:0046872">
    <property type="term" value="F:metal ion binding"/>
    <property type="evidence" value="ECO:0007669"/>
    <property type="project" value="UniProtKB-KW"/>
</dbReference>
<dbReference type="InterPro" id="IPR036971">
    <property type="entry name" value="PDEase_catalytic_dom_sf"/>
</dbReference>
<evidence type="ECO:0000313" key="4">
    <source>
        <dbReference type="EMBL" id="CAD8342552.1"/>
    </source>
</evidence>
<name>A0A7R9ZSQ7_9STRA</name>
<dbReference type="PANTHER" id="PTHR11347">
    <property type="entry name" value="CYCLIC NUCLEOTIDE PHOSPHODIESTERASE"/>
    <property type="match status" value="1"/>
</dbReference>
<evidence type="ECO:0000259" key="3">
    <source>
        <dbReference type="PROSITE" id="PS51845"/>
    </source>
</evidence>
<accession>A0A7R9ZSQ7</accession>
<reference evidence="4" key="1">
    <citation type="submission" date="2021-01" db="EMBL/GenBank/DDBJ databases">
        <authorList>
            <person name="Corre E."/>
            <person name="Pelletier E."/>
            <person name="Niang G."/>
            <person name="Scheremetjew M."/>
            <person name="Finn R."/>
            <person name="Kale V."/>
            <person name="Holt S."/>
            <person name="Cochrane G."/>
            <person name="Meng A."/>
            <person name="Brown T."/>
            <person name="Cohen L."/>
        </authorList>
    </citation>
    <scope>NUCLEOTIDE SEQUENCE</scope>
    <source>
        <strain evidence="4">CCMP3328</strain>
    </source>
</reference>
<dbReference type="Pfam" id="PF00233">
    <property type="entry name" value="PDEase_I"/>
    <property type="match status" value="1"/>
</dbReference>
<dbReference type="GO" id="GO:0004114">
    <property type="term" value="F:3',5'-cyclic-nucleotide phosphodiesterase activity"/>
    <property type="evidence" value="ECO:0007669"/>
    <property type="project" value="InterPro"/>
</dbReference>
<gene>
    <name evidence="4" type="ORF">CAUS1442_LOCUS14687</name>
</gene>
<organism evidence="4">
    <name type="scientific">Craspedostauros australis</name>
    <dbReference type="NCBI Taxonomy" id="1486917"/>
    <lineage>
        <taxon>Eukaryota</taxon>
        <taxon>Sar</taxon>
        <taxon>Stramenopiles</taxon>
        <taxon>Ochrophyta</taxon>
        <taxon>Bacillariophyta</taxon>
        <taxon>Bacillariophyceae</taxon>
        <taxon>Bacillariophycidae</taxon>
        <taxon>Naviculales</taxon>
        <taxon>Naviculaceae</taxon>
        <taxon>Craspedostauros</taxon>
    </lineage>
</organism>
<dbReference type="EMBL" id="HBEF01023757">
    <property type="protein sequence ID" value="CAD8342552.1"/>
    <property type="molecule type" value="Transcribed_RNA"/>
</dbReference>
<dbReference type="GO" id="GO:0007165">
    <property type="term" value="P:signal transduction"/>
    <property type="evidence" value="ECO:0007669"/>
    <property type="project" value="InterPro"/>
</dbReference>
<keyword evidence="2" id="KW-0378">Hydrolase</keyword>
<dbReference type="InterPro" id="IPR002073">
    <property type="entry name" value="PDEase_catalytic_dom"/>
</dbReference>
<dbReference type="PROSITE" id="PS51845">
    <property type="entry name" value="PDEASE_I_2"/>
    <property type="match status" value="1"/>
</dbReference>
<protein>
    <recommendedName>
        <fullName evidence="3">PDEase domain-containing protein</fullName>
    </recommendedName>
</protein>
<dbReference type="AlphaFoldDB" id="A0A7R9ZSQ7"/>
<dbReference type="SMART" id="SM00471">
    <property type="entry name" value="HDc"/>
    <property type="match status" value="1"/>
</dbReference>
<evidence type="ECO:0000256" key="2">
    <source>
        <dbReference type="ARBA" id="ARBA00022801"/>
    </source>
</evidence>
<keyword evidence="1" id="KW-0479">Metal-binding</keyword>